<dbReference type="AlphaFoldDB" id="A0A8A1V6C0"/>
<keyword evidence="1 3" id="KW-0378">Hydrolase</keyword>
<dbReference type="InterPro" id="IPR013094">
    <property type="entry name" value="AB_hydrolase_3"/>
</dbReference>
<proteinExistence type="predicted"/>
<sequence>MPLNPSEKSFFKLLAQREAANPSKPLGQQSLEEFRQGSLLEFAGKPADVKKADSTIIARDGYSIPIRIFNSDIKIPGPVFILFLGGGYVINTFEETAIAASRIAKFSGIKVIVINYRLTPENPMPTPINDAFDATQYIATHPDEFQSDPSKLSVGGLSAGAHCAAVISYLSQNDAQFSISQQILLNGAFDALMKKREYAEYEAQDLMVSREAVNRIYQLWDLSEEQLRSPIYSPYYAEDISRLPKTTMLIGEFDGMRSDSEAYFKKLQKSNCQVSKKILSGQCHHTLLLQGVMNKEEDPAKDIAGILRNH</sequence>
<evidence type="ECO:0000259" key="2">
    <source>
        <dbReference type="Pfam" id="PF07859"/>
    </source>
</evidence>
<dbReference type="SUPFAM" id="SSF53474">
    <property type="entry name" value="alpha/beta-Hydrolases"/>
    <property type="match status" value="1"/>
</dbReference>
<dbReference type="GO" id="GO:0016787">
    <property type="term" value="F:hydrolase activity"/>
    <property type="evidence" value="ECO:0007669"/>
    <property type="project" value="UniProtKB-KW"/>
</dbReference>
<accession>A0A8A1V6C0</accession>
<dbReference type="EMBL" id="MW601942">
    <property type="protein sequence ID" value="QST87837.1"/>
    <property type="molecule type" value="Genomic_DNA"/>
</dbReference>
<reference evidence="3" key="1">
    <citation type="journal article" name="Antibiotics">
        <title>Novel Soil-Derived Beta-Lactam, Chloramphenicol, Fosfomycin and Trimethoprim Resistance Genes Revealed by Functional Metagenomics.</title>
        <authorList>
            <person name="Willms I.M."/>
            <person name="Grote M."/>
            <person name="Kocatuerk M."/>
            <person name="Singhoff L."/>
            <person name="Kraft A.A."/>
            <person name="Bolz S.H."/>
            <person name="Nacke H."/>
        </authorList>
    </citation>
    <scope>NUCLEOTIDE SEQUENCE</scope>
</reference>
<dbReference type="Pfam" id="PF07859">
    <property type="entry name" value="Abhydrolase_3"/>
    <property type="match status" value="1"/>
</dbReference>
<name>A0A8A1V6C0_9ZZZZ</name>
<dbReference type="PANTHER" id="PTHR48081:SF8">
    <property type="entry name" value="ALPHA_BETA HYDROLASE FOLD-3 DOMAIN-CONTAINING PROTEIN-RELATED"/>
    <property type="match status" value="1"/>
</dbReference>
<dbReference type="InterPro" id="IPR029058">
    <property type="entry name" value="AB_hydrolase_fold"/>
</dbReference>
<protein>
    <submittedName>
        <fullName evidence="3">Putative alpha/beta hydrolase</fullName>
    </submittedName>
</protein>
<feature type="domain" description="Alpha/beta hydrolase fold-3" evidence="2">
    <location>
        <begin position="82"/>
        <end position="286"/>
    </location>
</feature>
<evidence type="ECO:0000313" key="3">
    <source>
        <dbReference type="EMBL" id="QST87837.1"/>
    </source>
</evidence>
<dbReference type="InterPro" id="IPR050300">
    <property type="entry name" value="GDXG_lipolytic_enzyme"/>
</dbReference>
<dbReference type="Gene3D" id="3.40.50.1820">
    <property type="entry name" value="alpha/beta hydrolase"/>
    <property type="match status" value="1"/>
</dbReference>
<evidence type="ECO:0000256" key="1">
    <source>
        <dbReference type="ARBA" id="ARBA00022801"/>
    </source>
</evidence>
<dbReference type="PANTHER" id="PTHR48081">
    <property type="entry name" value="AB HYDROLASE SUPERFAMILY PROTEIN C4A8.06C"/>
    <property type="match status" value="1"/>
</dbReference>
<organism evidence="3">
    <name type="scientific">uncultured organism</name>
    <dbReference type="NCBI Taxonomy" id="155900"/>
    <lineage>
        <taxon>unclassified sequences</taxon>
        <taxon>environmental samples</taxon>
    </lineage>
</organism>